<keyword evidence="8 9" id="KW-0472">Membrane</keyword>
<protein>
    <recommendedName>
        <fullName evidence="9">Sec-independent protein translocase protein TatA</fullName>
    </recommendedName>
</protein>
<evidence type="ECO:0000256" key="5">
    <source>
        <dbReference type="ARBA" id="ARBA00022927"/>
    </source>
</evidence>
<evidence type="ECO:0000256" key="4">
    <source>
        <dbReference type="ARBA" id="ARBA00022692"/>
    </source>
</evidence>
<dbReference type="NCBIfam" id="NF011430">
    <property type="entry name" value="PRK14861.1"/>
    <property type="match status" value="1"/>
</dbReference>
<dbReference type="InterPro" id="IPR006312">
    <property type="entry name" value="TatA/E"/>
</dbReference>
<evidence type="ECO:0000256" key="7">
    <source>
        <dbReference type="ARBA" id="ARBA00023010"/>
    </source>
</evidence>
<evidence type="ECO:0000256" key="3">
    <source>
        <dbReference type="ARBA" id="ARBA00022475"/>
    </source>
</evidence>
<dbReference type="RefSeq" id="WP_038152551.1">
    <property type="nucleotide sequence ID" value="NZ_JRNT01000014.1"/>
</dbReference>
<gene>
    <name evidence="9" type="primary">tatA</name>
    <name evidence="11" type="ORF">HMPREF0872_05230</name>
</gene>
<dbReference type="Gene3D" id="1.20.5.3310">
    <property type="match status" value="1"/>
</dbReference>
<keyword evidence="12" id="KW-1185">Reference proteome</keyword>
<comment type="caution">
    <text evidence="11">The sequence shown here is derived from an EMBL/GenBank/DDBJ whole genome shotgun (WGS) entry which is preliminary data.</text>
</comment>
<dbReference type="PRINTS" id="PR01506">
    <property type="entry name" value="TATBPROTEIN"/>
</dbReference>
<evidence type="ECO:0000256" key="8">
    <source>
        <dbReference type="ARBA" id="ARBA00023136"/>
    </source>
</evidence>
<evidence type="ECO:0000313" key="12">
    <source>
        <dbReference type="Proteomes" id="UP000029628"/>
    </source>
</evidence>
<dbReference type="PANTHER" id="PTHR42982:SF1">
    <property type="entry name" value="SEC-INDEPENDENT PROTEIN TRANSLOCASE PROTEIN TATA"/>
    <property type="match status" value="1"/>
</dbReference>
<keyword evidence="7 9" id="KW-0811">Translocation</keyword>
<dbReference type="HAMAP" id="MF_00236">
    <property type="entry name" value="TatA_E"/>
    <property type="match status" value="1"/>
</dbReference>
<dbReference type="GO" id="GO:0033281">
    <property type="term" value="C:TAT protein transport complex"/>
    <property type="evidence" value="ECO:0007669"/>
    <property type="project" value="UniProtKB-UniRule"/>
</dbReference>
<organism evidence="11 12">
    <name type="scientific">Veillonella montpellierensis DNF00314</name>
    <dbReference type="NCBI Taxonomy" id="1401067"/>
    <lineage>
        <taxon>Bacteria</taxon>
        <taxon>Bacillati</taxon>
        <taxon>Bacillota</taxon>
        <taxon>Negativicutes</taxon>
        <taxon>Veillonellales</taxon>
        <taxon>Veillonellaceae</taxon>
        <taxon>Veillonella</taxon>
    </lineage>
</organism>
<evidence type="ECO:0000256" key="9">
    <source>
        <dbReference type="HAMAP-Rule" id="MF_00236"/>
    </source>
</evidence>
<comment type="subcellular location">
    <subcellularLocation>
        <location evidence="1 9">Cell membrane</location>
        <topology evidence="1 9">Single-pass membrane protein</topology>
    </subcellularLocation>
</comment>
<keyword evidence="4 9" id="KW-0812">Transmembrane</keyword>
<feature type="transmembrane region" description="Helical" evidence="9">
    <location>
        <begin position="6"/>
        <end position="25"/>
    </location>
</feature>
<comment type="similarity">
    <text evidence="9">Belongs to the TatA/E family.</text>
</comment>
<comment type="subunit">
    <text evidence="9">Forms a complex with TatC.</text>
</comment>
<accession>A0A096AKC3</accession>
<comment type="function">
    <text evidence="9">Part of the twin-arginine translocation (Tat) system that transports large folded proteins containing a characteristic twin-arginine motif in their signal peptide across membranes. TatA could form the protein-conducting channel of the Tat system.</text>
</comment>
<dbReference type="AlphaFoldDB" id="A0A096AKC3"/>
<proteinExistence type="inferred from homology"/>
<evidence type="ECO:0000256" key="6">
    <source>
        <dbReference type="ARBA" id="ARBA00022989"/>
    </source>
</evidence>
<keyword evidence="6 9" id="KW-1133">Transmembrane helix</keyword>
<keyword evidence="3 9" id="KW-1003">Cell membrane</keyword>
<evidence type="ECO:0000256" key="2">
    <source>
        <dbReference type="ARBA" id="ARBA00022448"/>
    </source>
</evidence>
<dbReference type="EMBL" id="JRNT01000014">
    <property type="protein sequence ID" value="KGF47255.1"/>
    <property type="molecule type" value="Genomic_DNA"/>
</dbReference>
<evidence type="ECO:0000256" key="1">
    <source>
        <dbReference type="ARBA" id="ARBA00004162"/>
    </source>
</evidence>
<dbReference type="Pfam" id="PF02416">
    <property type="entry name" value="TatA_B_E"/>
    <property type="match status" value="1"/>
</dbReference>
<dbReference type="NCBIfam" id="TIGR01411">
    <property type="entry name" value="tatAE"/>
    <property type="match status" value="1"/>
</dbReference>
<dbReference type="Proteomes" id="UP000029628">
    <property type="component" value="Unassembled WGS sequence"/>
</dbReference>
<dbReference type="InterPro" id="IPR003369">
    <property type="entry name" value="TatA/B/E"/>
</dbReference>
<feature type="coiled-coil region" evidence="10">
    <location>
        <begin position="36"/>
        <end position="67"/>
    </location>
</feature>
<keyword evidence="2 9" id="KW-0813">Transport</keyword>
<evidence type="ECO:0000313" key="11">
    <source>
        <dbReference type="EMBL" id="KGF47255.1"/>
    </source>
</evidence>
<sequence length="83" mass="8872">MFGIGTPELIVILVIALIIFGPGKLPEVGRAIGKSIREFKGAMSSEKKAIREAKEDVQEAVHAAKETIDVTSGSVNDNKHKDA</sequence>
<name>A0A096AKC3_9FIRM</name>
<dbReference type="GO" id="GO:0043953">
    <property type="term" value="P:protein transport by the Tat complex"/>
    <property type="evidence" value="ECO:0007669"/>
    <property type="project" value="UniProtKB-UniRule"/>
</dbReference>
<reference evidence="11 12" key="1">
    <citation type="submission" date="2014-07" db="EMBL/GenBank/DDBJ databases">
        <authorList>
            <person name="McCorrison J."/>
            <person name="Sanka R."/>
            <person name="Torralba M."/>
            <person name="Gillis M."/>
            <person name="Haft D.H."/>
            <person name="Methe B."/>
            <person name="Sutton G."/>
            <person name="Nelson K.E."/>
        </authorList>
    </citation>
    <scope>NUCLEOTIDE SEQUENCE [LARGE SCALE GENOMIC DNA]</scope>
    <source>
        <strain evidence="11 12">DNF00314</strain>
    </source>
</reference>
<dbReference type="eggNOG" id="COG1826">
    <property type="taxonomic scope" value="Bacteria"/>
</dbReference>
<dbReference type="PANTHER" id="PTHR42982">
    <property type="entry name" value="SEC-INDEPENDENT PROTEIN TRANSLOCASE PROTEIN TATA"/>
    <property type="match status" value="1"/>
</dbReference>
<evidence type="ECO:0000256" key="10">
    <source>
        <dbReference type="SAM" id="Coils"/>
    </source>
</evidence>
<keyword evidence="10" id="KW-0175">Coiled coil</keyword>
<keyword evidence="5 9" id="KW-0653">Protein transport</keyword>
<dbReference type="GO" id="GO:0008320">
    <property type="term" value="F:protein transmembrane transporter activity"/>
    <property type="evidence" value="ECO:0007669"/>
    <property type="project" value="UniProtKB-UniRule"/>
</dbReference>